<dbReference type="Proteomes" id="UP001328107">
    <property type="component" value="Unassembled WGS sequence"/>
</dbReference>
<protein>
    <submittedName>
        <fullName evidence="1">Uncharacterized protein</fullName>
    </submittedName>
</protein>
<organism evidence="1 2">
    <name type="scientific">Pristionchus mayeri</name>
    <dbReference type="NCBI Taxonomy" id="1317129"/>
    <lineage>
        <taxon>Eukaryota</taxon>
        <taxon>Metazoa</taxon>
        <taxon>Ecdysozoa</taxon>
        <taxon>Nematoda</taxon>
        <taxon>Chromadorea</taxon>
        <taxon>Rhabditida</taxon>
        <taxon>Rhabditina</taxon>
        <taxon>Diplogasteromorpha</taxon>
        <taxon>Diplogasteroidea</taxon>
        <taxon>Neodiplogasteridae</taxon>
        <taxon>Pristionchus</taxon>
    </lineage>
</organism>
<name>A0AAN5D5T9_9BILA</name>
<keyword evidence="2" id="KW-1185">Reference proteome</keyword>
<dbReference type="AlphaFoldDB" id="A0AAN5D5T9"/>
<accession>A0AAN5D5T9</accession>
<evidence type="ECO:0000313" key="2">
    <source>
        <dbReference type="Proteomes" id="UP001328107"/>
    </source>
</evidence>
<gene>
    <name evidence="1" type="ORF">PMAYCL1PPCAC_27621</name>
</gene>
<sequence length="156" mass="17891">QDIDNLMAVKRRICNVATDMSMNKIKRQGGTLRIYPTSKGYEFCYSASTDPFSYGDVNNICCYEVFTRGNGYVQERRFMGRPSARKIGSEHIDTPVPDQFFAALSDLLRTRAVKRVEIDNIIFDTHFISNMKIVLIDQHLKFGPMFVSNDTFQAIK</sequence>
<proteinExistence type="predicted"/>
<evidence type="ECO:0000313" key="1">
    <source>
        <dbReference type="EMBL" id="GMR57426.1"/>
    </source>
</evidence>
<comment type="caution">
    <text evidence="1">The sequence shown here is derived from an EMBL/GenBank/DDBJ whole genome shotgun (WGS) entry which is preliminary data.</text>
</comment>
<dbReference type="EMBL" id="BTRK01000006">
    <property type="protein sequence ID" value="GMR57426.1"/>
    <property type="molecule type" value="Genomic_DNA"/>
</dbReference>
<feature type="non-terminal residue" evidence="1">
    <location>
        <position position="156"/>
    </location>
</feature>
<feature type="non-terminal residue" evidence="1">
    <location>
        <position position="1"/>
    </location>
</feature>
<reference evidence="2" key="1">
    <citation type="submission" date="2022-10" db="EMBL/GenBank/DDBJ databases">
        <title>Genome assembly of Pristionchus species.</title>
        <authorList>
            <person name="Yoshida K."/>
            <person name="Sommer R.J."/>
        </authorList>
    </citation>
    <scope>NUCLEOTIDE SEQUENCE [LARGE SCALE GENOMIC DNA]</scope>
    <source>
        <strain evidence="2">RS5460</strain>
    </source>
</reference>